<evidence type="ECO:0000313" key="2">
    <source>
        <dbReference type="Proteomes" id="UP000480410"/>
    </source>
</evidence>
<keyword evidence="1" id="KW-0547">Nucleotide-binding</keyword>
<dbReference type="PANTHER" id="PTHR39323:SF1">
    <property type="entry name" value="BLR1149 PROTEIN"/>
    <property type="match status" value="1"/>
</dbReference>
<dbReference type="AlphaFoldDB" id="A0A6M0D5T3"/>
<feature type="non-terminal residue" evidence="1">
    <location>
        <position position="1"/>
    </location>
</feature>
<reference evidence="1 2" key="1">
    <citation type="submission" date="2020-02" db="EMBL/GenBank/DDBJ databases">
        <title>Broccoli isolated Pseudomonas sp.</title>
        <authorList>
            <person name="Fujikawa T."/>
            <person name="Sawada H."/>
        </authorList>
    </citation>
    <scope>NUCLEOTIDE SEQUENCE [LARGE SCALE GENOMIC DNA]</scope>
    <source>
        <strain evidence="1 2">MAFF212428</strain>
    </source>
</reference>
<keyword evidence="1" id="KW-0347">Helicase</keyword>
<proteinExistence type="predicted"/>
<accession>A0A6M0D5T3</accession>
<keyword evidence="1" id="KW-0378">Hydrolase</keyword>
<dbReference type="EMBL" id="JAAHBV010000520">
    <property type="protein sequence ID" value="NER61730.1"/>
    <property type="molecule type" value="Genomic_DNA"/>
</dbReference>
<protein>
    <submittedName>
        <fullName evidence="1">DEAD/DEAH box helicase</fullName>
    </submittedName>
</protein>
<sequence length="104" mass="11412">QHAGDPPQCLRIEVLDGPLLLGPFALQHEPEPHPTHAVIAGHVHPVFVLRGRARQRLRLPCFVMGERVSVLPAFGDFTGGWAIAPAADERVYLAADGQVWPLQR</sequence>
<comment type="caution">
    <text evidence="1">The sequence shown here is derived from an EMBL/GenBank/DDBJ whole genome shotgun (WGS) entry which is preliminary data.</text>
</comment>
<gene>
    <name evidence="1" type="ORF">G3435_20780</name>
</gene>
<name>A0A6M0D5T3_9PSED</name>
<dbReference type="Proteomes" id="UP000480410">
    <property type="component" value="Unassembled WGS sequence"/>
</dbReference>
<dbReference type="PANTHER" id="PTHR39323">
    <property type="entry name" value="BLR1149 PROTEIN"/>
    <property type="match status" value="1"/>
</dbReference>
<keyword evidence="1" id="KW-0067">ATP-binding</keyword>
<evidence type="ECO:0000313" key="1">
    <source>
        <dbReference type="EMBL" id="NER61730.1"/>
    </source>
</evidence>
<organism evidence="1 2">
    <name type="scientific">Pseudomonas brassicae</name>
    <dbReference type="NCBI Taxonomy" id="2708063"/>
    <lineage>
        <taxon>Bacteria</taxon>
        <taxon>Pseudomonadati</taxon>
        <taxon>Pseudomonadota</taxon>
        <taxon>Gammaproteobacteria</taxon>
        <taxon>Pseudomonadales</taxon>
        <taxon>Pseudomonadaceae</taxon>
        <taxon>Pseudomonas</taxon>
    </lineage>
</organism>
<dbReference type="GO" id="GO:0004386">
    <property type="term" value="F:helicase activity"/>
    <property type="evidence" value="ECO:0007669"/>
    <property type="project" value="UniProtKB-KW"/>
</dbReference>